<reference evidence="14 15" key="1">
    <citation type="submission" date="2015-09" db="EMBL/GenBank/DDBJ databases">
        <title>Sorangium comparison.</title>
        <authorList>
            <person name="Zaburannyi N."/>
            <person name="Bunk B."/>
            <person name="Overmann J."/>
            <person name="Mueller R."/>
        </authorList>
    </citation>
    <scope>NUCLEOTIDE SEQUENCE [LARGE SCALE GENOMIC DNA]</scope>
    <source>
        <strain evidence="14 15">So ce836</strain>
    </source>
</reference>
<gene>
    <name evidence="14" type="ORF">SOCE836_049140</name>
</gene>
<evidence type="ECO:0000256" key="2">
    <source>
        <dbReference type="ARBA" id="ARBA00022448"/>
    </source>
</evidence>
<keyword evidence="2 10" id="KW-0813">Transport</keyword>
<dbReference type="GO" id="GO:0009279">
    <property type="term" value="C:cell outer membrane"/>
    <property type="evidence" value="ECO:0007669"/>
    <property type="project" value="UniProtKB-SubCell"/>
</dbReference>
<feature type="domain" description="TonB-dependent receptor plug" evidence="13">
    <location>
        <begin position="82"/>
        <end position="177"/>
    </location>
</feature>
<dbReference type="InterPro" id="IPR036942">
    <property type="entry name" value="Beta-barrel_TonB_sf"/>
</dbReference>
<dbReference type="EMBL" id="CP012672">
    <property type="protein sequence ID" value="AUX32767.1"/>
    <property type="molecule type" value="Genomic_DNA"/>
</dbReference>
<dbReference type="PANTHER" id="PTHR30069:SF53">
    <property type="entry name" value="COLICIN I RECEPTOR-RELATED"/>
    <property type="match status" value="1"/>
</dbReference>
<dbReference type="Gene3D" id="2.40.170.20">
    <property type="entry name" value="TonB-dependent receptor, beta-barrel domain"/>
    <property type="match status" value="1"/>
</dbReference>
<keyword evidence="6" id="KW-0406">Ion transport</keyword>
<dbReference type="InterPro" id="IPR000531">
    <property type="entry name" value="Beta-barrel_TonB"/>
</dbReference>
<keyword evidence="8 10" id="KW-0472">Membrane</keyword>
<evidence type="ECO:0000256" key="6">
    <source>
        <dbReference type="ARBA" id="ARBA00023065"/>
    </source>
</evidence>
<dbReference type="InterPro" id="IPR039426">
    <property type="entry name" value="TonB-dep_rcpt-like"/>
</dbReference>
<evidence type="ECO:0000313" key="14">
    <source>
        <dbReference type="EMBL" id="AUX32767.1"/>
    </source>
</evidence>
<evidence type="ECO:0000256" key="10">
    <source>
        <dbReference type="PROSITE-ProRule" id="PRU01360"/>
    </source>
</evidence>
<keyword evidence="9 10" id="KW-0998">Cell outer membrane</keyword>
<dbReference type="PROSITE" id="PS52016">
    <property type="entry name" value="TONB_DEPENDENT_REC_3"/>
    <property type="match status" value="1"/>
</dbReference>
<comment type="similarity">
    <text evidence="10 11">Belongs to the TonB-dependent receptor family.</text>
</comment>
<protein>
    <submittedName>
        <fullName evidence="14">Outer membrane protein</fullName>
    </submittedName>
</protein>
<evidence type="ECO:0000256" key="7">
    <source>
        <dbReference type="ARBA" id="ARBA00023077"/>
    </source>
</evidence>
<keyword evidence="4 10" id="KW-0812">Transmembrane</keyword>
<dbReference type="PANTHER" id="PTHR30069">
    <property type="entry name" value="TONB-DEPENDENT OUTER MEMBRANE RECEPTOR"/>
    <property type="match status" value="1"/>
</dbReference>
<evidence type="ECO:0000259" key="12">
    <source>
        <dbReference type="Pfam" id="PF00593"/>
    </source>
</evidence>
<evidence type="ECO:0000256" key="8">
    <source>
        <dbReference type="ARBA" id="ARBA00023136"/>
    </source>
</evidence>
<comment type="subcellular location">
    <subcellularLocation>
        <location evidence="1 10">Cell outer membrane</location>
        <topology evidence="1 10">Multi-pass membrane protein</topology>
    </subcellularLocation>
</comment>
<dbReference type="Proteomes" id="UP000295497">
    <property type="component" value="Chromosome"/>
</dbReference>
<dbReference type="RefSeq" id="WP_237245565.1">
    <property type="nucleotide sequence ID" value="NZ_CP012672.1"/>
</dbReference>
<evidence type="ECO:0000256" key="1">
    <source>
        <dbReference type="ARBA" id="ARBA00004571"/>
    </source>
</evidence>
<accession>A0A4P2QR72</accession>
<evidence type="ECO:0000256" key="5">
    <source>
        <dbReference type="ARBA" id="ARBA00022729"/>
    </source>
</evidence>
<dbReference type="Gene3D" id="2.170.130.10">
    <property type="entry name" value="TonB-dependent receptor, plug domain"/>
    <property type="match status" value="1"/>
</dbReference>
<dbReference type="GO" id="GO:0006811">
    <property type="term" value="P:monoatomic ion transport"/>
    <property type="evidence" value="ECO:0007669"/>
    <property type="project" value="UniProtKB-KW"/>
</dbReference>
<name>A0A4P2QR72_SORCE</name>
<evidence type="ECO:0000313" key="15">
    <source>
        <dbReference type="Proteomes" id="UP000295497"/>
    </source>
</evidence>
<dbReference type="Pfam" id="PF00593">
    <property type="entry name" value="TonB_dep_Rec_b-barrel"/>
    <property type="match status" value="1"/>
</dbReference>
<proteinExistence type="inferred from homology"/>
<evidence type="ECO:0000256" key="11">
    <source>
        <dbReference type="RuleBase" id="RU003357"/>
    </source>
</evidence>
<dbReference type="InterPro" id="IPR037066">
    <property type="entry name" value="Plug_dom_sf"/>
</dbReference>
<evidence type="ECO:0000256" key="4">
    <source>
        <dbReference type="ARBA" id="ARBA00022692"/>
    </source>
</evidence>
<keyword evidence="7 11" id="KW-0798">TonB box</keyword>
<evidence type="ECO:0000256" key="9">
    <source>
        <dbReference type="ARBA" id="ARBA00023237"/>
    </source>
</evidence>
<dbReference type="Pfam" id="PF07715">
    <property type="entry name" value="Plug"/>
    <property type="match status" value="1"/>
</dbReference>
<sequence>MVQSLERVRRRRRSDGAGFWLVLAAGSAVAPAAIAEELRGAGAEQGGGRAAAAAATLEVRVEGDRVRAPAPPKDRSVAGSVLGRDRLAGAGIEAADVLRTQPGVQVTESGGFGGPATAAIRGATAAQTPVYLAGVRLNDDVAGTADLSLVPLWLVERVEIYRGNAPIEADRLGPGGAIFFEPRRPSRTTASVGATAGSFGARRGWAFAGVSAGPVSSILGVSAEAAANRYTFVDDRGTLFDASDDTVQRRQNADTRTIDAWALARVDLGHGATVDVIANGTGREQGVPRLALLPSREARGAFRRALASVVARVPFGDEAQHTLEARTSFIEARSEFHDPLLELALFTRELRLAGRRLEQTLGATLHLSDRLRVRPMLSVAREGISRAPDDIPLARARRSFARGAVSAELRLGEGLALHVLASGECHATGVDPERPCDALAPTGRAGVEVGSDRLRVLATVGRYLRVPTLGEVYGISGVVHGNAELEPEAGVTAEVGLRAQTRPGAVLRGAYLDAFVFGRATSGLIAYARAGQGYVAPYNVGRARVFGAELLTGVEVTSFLRAEIAATLLDPRDTTPERTTTNDVLPFRARLVVAPRLRAAWTPPDRGVLSGASGELRAVYQSSRYADPAGLGVIAEQATVDLEAEATWFGGHLATRARVADLLDARRTDIVGYPLPGRSAFFTLESTW</sequence>
<keyword evidence="5" id="KW-0732">Signal</keyword>
<evidence type="ECO:0000256" key="3">
    <source>
        <dbReference type="ARBA" id="ARBA00022452"/>
    </source>
</evidence>
<keyword evidence="3 10" id="KW-1134">Transmembrane beta strand</keyword>
<dbReference type="InterPro" id="IPR012910">
    <property type="entry name" value="Plug_dom"/>
</dbReference>
<feature type="domain" description="TonB-dependent receptor-like beta-barrel" evidence="12">
    <location>
        <begin position="442"/>
        <end position="648"/>
    </location>
</feature>
<dbReference type="AlphaFoldDB" id="A0A4P2QR72"/>
<dbReference type="GO" id="GO:0015889">
    <property type="term" value="P:cobalamin transport"/>
    <property type="evidence" value="ECO:0007669"/>
    <property type="project" value="TreeGrafter"/>
</dbReference>
<evidence type="ECO:0000259" key="13">
    <source>
        <dbReference type="Pfam" id="PF07715"/>
    </source>
</evidence>
<organism evidence="14 15">
    <name type="scientific">Sorangium cellulosum</name>
    <name type="common">Polyangium cellulosum</name>
    <dbReference type="NCBI Taxonomy" id="56"/>
    <lineage>
        <taxon>Bacteria</taxon>
        <taxon>Pseudomonadati</taxon>
        <taxon>Myxococcota</taxon>
        <taxon>Polyangia</taxon>
        <taxon>Polyangiales</taxon>
        <taxon>Polyangiaceae</taxon>
        <taxon>Sorangium</taxon>
    </lineage>
</organism>
<dbReference type="SUPFAM" id="SSF56935">
    <property type="entry name" value="Porins"/>
    <property type="match status" value="1"/>
</dbReference>